<dbReference type="InterPro" id="IPR051044">
    <property type="entry name" value="MAG_DAG_Lipase"/>
</dbReference>
<dbReference type="Gene3D" id="3.40.50.1820">
    <property type="entry name" value="alpha/beta hydrolase"/>
    <property type="match status" value="1"/>
</dbReference>
<evidence type="ECO:0000313" key="3">
    <source>
        <dbReference type="Proteomes" id="UP001254848"/>
    </source>
</evidence>
<keyword evidence="3" id="KW-1185">Reference proteome</keyword>
<evidence type="ECO:0000313" key="2">
    <source>
        <dbReference type="EMBL" id="MDT8904093.1"/>
    </source>
</evidence>
<dbReference type="InterPro" id="IPR000073">
    <property type="entry name" value="AB_hydrolase_1"/>
</dbReference>
<accession>A0ABU3P502</accession>
<dbReference type="InterPro" id="IPR029058">
    <property type="entry name" value="AB_hydrolase_fold"/>
</dbReference>
<dbReference type="RefSeq" id="WP_413782654.1">
    <property type="nucleotide sequence ID" value="NZ_JAUOZS010000002.1"/>
</dbReference>
<dbReference type="SUPFAM" id="SSF53474">
    <property type="entry name" value="alpha/beta-Hydrolases"/>
    <property type="match status" value="1"/>
</dbReference>
<proteinExistence type="predicted"/>
<protein>
    <submittedName>
        <fullName evidence="2">Alpha/beta fold hydrolase</fullName>
    </submittedName>
</protein>
<keyword evidence="2" id="KW-0378">Hydrolase</keyword>
<dbReference type="GO" id="GO:0016787">
    <property type="term" value="F:hydrolase activity"/>
    <property type="evidence" value="ECO:0007669"/>
    <property type="project" value="UniProtKB-KW"/>
</dbReference>
<dbReference type="EMBL" id="JAUOZS010000002">
    <property type="protein sequence ID" value="MDT8904093.1"/>
    <property type="molecule type" value="Genomic_DNA"/>
</dbReference>
<dbReference type="InterPro" id="IPR012354">
    <property type="entry name" value="Esterase_lipase"/>
</dbReference>
<dbReference type="Proteomes" id="UP001254848">
    <property type="component" value="Unassembled WGS sequence"/>
</dbReference>
<reference evidence="2 3" key="1">
    <citation type="submission" date="2023-07" db="EMBL/GenBank/DDBJ databases">
        <title>The novel representative of Negativicutes class, Anaeroselena agilis gen. nov. sp. nov.</title>
        <authorList>
            <person name="Prokofeva M.I."/>
            <person name="Elcheninov A.G."/>
            <person name="Klyukina A."/>
            <person name="Kublanov I.V."/>
            <person name="Frolov E.N."/>
            <person name="Podosokorskaya O.A."/>
        </authorList>
    </citation>
    <scope>NUCLEOTIDE SEQUENCE [LARGE SCALE GENOMIC DNA]</scope>
    <source>
        <strain evidence="2 3">4137-cl</strain>
    </source>
</reference>
<name>A0ABU3P502_9FIRM</name>
<comment type="caution">
    <text evidence="2">The sequence shown here is derived from an EMBL/GenBank/DDBJ whole genome shotgun (WGS) entry which is preliminary data.</text>
</comment>
<dbReference type="PANTHER" id="PTHR11614">
    <property type="entry name" value="PHOSPHOLIPASE-RELATED"/>
    <property type="match status" value="1"/>
</dbReference>
<sequence length="248" mass="28119">MAIMRGAEPFLLPGGDRGVLLIHGFTGAPAEMRLLGERLHGEGYTVLGPRLAGHGSSPAEMAGTRWPHWYGDAEDGYHLLKGMCREVSVVGLSMGGLLALKLAAEHPVARVTAINAPIFLLDRRLPLLPFFRLFRKYQRQEKRRLTVNEPYNVSYDYMPLRCLVSLLELIRHVDGLLPLVTRPALLVQSRHDRTVRPESVQHIHRRLGGRSKRIIWLERSGHVATIDVEHERVFRYIDSFLTPRSIDD</sequence>
<dbReference type="PIRSF" id="PIRSF017388">
    <property type="entry name" value="Esterase_lipase"/>
    <property type="match status" value="1"/>
</dbReference>
<organism evidence="2 3">
    <name type="scientific">Anaeroselena agilis</name>
    <dbReference type="NCBI Taxonomy" id="3063788"/>
    <lineage>
        <taxon>Bacteria</taxon>
        <taxon>Bacillati</taxon>
        <taxon>Bacillota</taxon>
        <taxon>Negativicutes</taxon>
        <taxon>Acetonemataceae</taxon>
        <taxon>Anaeroselena</taxon>
    </lineage>
</organism>
<evidence type="ECO:0000259" key="1">
    <source>
        <dbReference type="Pfam" id="PF12697"/>
    </source>
</evidence>
<feature type="domain" description="AB hydrolase-1" evidence="1">
    <location>
        <begin position="19"/>
        <end position="227"/>
    </location>
</feature>
<gene>
    <name evidence="2" type="ORF">Q4T40_22895</name>
</gene>
<dbReference type="Pfam" id="PF12697">
    <property type="entry name" value="Abhydrolase_6"/>
    <property type="match status" value="1"/>
</dbReference>